<comment type="caution">
    <text evidence="4">The sequence shown here is derived from an EMBL/GenBank/DDBJ whole genome shotgun (WGS) entry which is preliminary data.</text>
</comment>
<organism evidence="4 5">
    <name type="scientific">Candidula unifasciata</name>
    <dbReference type="NCBI Taxonomy" id="100452"/>
    <lineage>
        <taxon>Eukaryota</taxon>
        <taxon>Metazoa</taxon>
        <taxon>Spiralia</taxon>
        <taxon>Lophotrochozoa</taxon>
        <taxon>Mollusca</taxon>
        <taxon>Gastropoda</taxon>
        <taxon>Heterobranchia</taxon>
        <taxon>Euthyneura</taxon>
        <taxon>Panpulmonata</taxon>
        <taxon>Eupulmonata</taxon>
        <taxon>Stylommatophora</taxon>
        <taxon>Helicina</taxon>
        <taxon>Helicoidea</taxon>
        <taxon>Geomitridae</taxon>
        <taxon>Candidula</taxon>
    </lineage>
</organism>
<dbReference type="AlphaFoldDB" id="A0A8S4A0X4"/>
<dbReference type="PROSITE" id="PS51782">
    <property type="entry name" value="LYSM"/>
    <property type="match status" value="1"/>
</dbReference>
<keyword evidence="2" id="KW-1133">Transmembrane helix</keyword>
<dbReference type="EMBL" id="CAJHNH020007778">
    <property type="protein sequence ID" value="CAG5134944.1"/>
    <property type="molecule type" value="Genomic_DNA"/>
</dbReference>
<dbReference type="InterPro" id="IPR036779">
    <property type="entry name" value="LysM_dom_sf"/>
</dbReference>
<evidence type="ECO:0000256" key="1">
    <source>
        <dbReference type="SAM" id="MobiDB-lite"/>
    </source>
</evidence>
<evidence type="ECO:0000256" key="2">
    <source>
        <dbReference type="SAM" id="Phobius"/>
    </source>
</evidence>
<dbReference type="CDD" id="cd00118">
    <property type="entry name" value="LysM"/>
    <property type="match status" value="1"/>
</dbReference>
<sequence length="314" mass="35500">MASYLESASATDSSSRNYGFGFGKKGTYSNVGLLNKYYKGSEIQNTKSARVYVFGDGDSAVDDENVEFEMPELKMRSRSKGSSSNFSNTLQLEEELQQPAYFIKEIADGETLQAIALKYACPVSELKRLNKLIQDQEFYGLKVLKVPMKKYGILSEEIANEAKDSKHFQHSRSATATSLTSDTEAEPYSNYFEESDSQHDFSDPETQMKIMRTLSIRDNFSSQGKDAELFLKRMDDDLKRLKQSSRHERESLSEVISVLTNKSIQPLQMSRPSDKQKGASSVVSWWTIICISVTVGIIVPLVLFLYIKYVLNNH</sequence>
<dbReference type="Pfam" id="PF01476">
    <property type="entry name" value="LysM"/>
    <property type="match status" value="1"/>
</dbReference>
<dbReference type="InterPro" id="IPR018392">
    <property type="entry name" value="LysM"/>
</dbReference>
<name>A0A8S4A0X4_9EUPU</name>
<protein>
    <recommendedName>
        <fullName evidence="3">LysM domain-containing protein</fullName>
    </recommendedName>
</protein>
<accession>A0A8S4A0X4</accession>
<dbReference type="InterPro" id="IPR045030">
    <property type="entry name" value="LYSM1-4"/>
</dbReference>
<keyword evidence="2" id="KW-0472">Membrane</keyword>
<reference evidence="4" key="1">
    <citation type="submission" date="2021-04" db="EMBL/GenBank/DDBJ databases">
        <authorList>
            <consortium name="Molecular Ecology Group"/>
        </authorList>
    </citation>
    <scope>NUCLEOTIDE SEQUENCE</scope>
</reference>
<dbReference type="PANTHER" id="PTHR20932:SF13">
    <property type="entry name" value="LD36653P"/>
    <property type="match status" value="1"/>
</dbReference>
<dbReference type="Proteomes" id="UP000678393">
    <property type="component" value="Unassembled WGS sequence"/>
</dbReference>
<keyword evidence="5" id="KW-1185">Reference proteome</keyword>
<gene>
    <name evidence="4" type="ORF">CUNI_LOCUS20502</name>
</gene>
<dbReference type="Gene3D" id="3.10.350.10">
    <property type="entry name" value="LysM domain"/>
    <property type="match status" value="1"/>
</dbReference>
<evidence type="ECO:0000313" key="5">
    <source>
        <dbReference type="Proteomes" id="UP000678393"/>
    </source>
</evidence>
<dbReference type="PANTHER" id="PTHR20932">
    <property type="entry name" value="LYSM AND PUTATIVE PEPTIDOGLYCAN-BINDING DOMAIN-CONTAINING PROTEIN"/>
    <property type="match status" value="1"/>
</dbReference>
<evidence type="ECO:0000259" key="3">
    <source>
        <dbReference type="PROSITE" id="PS51782"/>
    </source>
</evidence>
<feature type="region of interest" description="Disordered" evidence="1">
    <location>
        <begin position="165"/>
        <end position="184"/>
    </location>
</feature>
<keyword evidence="2" id="KW-0812">Transmembrane</keyword>
<feature type="compositionally biased region" description="Polar residues" evidence="1">
    <location>
        <begin position="171"/>
        <end position="182"/>
    </location>
</feature>
<feature type="transmembrane region" description="Helical" evidence="2">
    <location>
        <begin position="283"/>
        <end position="307"/>
    </location>
</feature>
<evidence type="ECO:0000313" key="4">
    <source>
        <dbReference type="EMBL" id="CAG5134944.1"/>
    </source>
</evidence>
<proteinExistence type="predicted"/>
<dbReference type="OrthoDB" id="538216at2759"/>
<feature type="domain" description="LysM" evidence="3">
    <location>
        <begin position="102"/>
        <end position="146"/>
    </location>
</feature>